<keyword evidence="3" id="KW-0695">RNA-directed DNA polymerase</keyword>
<dbReference type="InterPro" id="IPR000477">
    <property type="entry name" value="RT_dom"/>
</dbReference>
<organism evidence="3 4">
    <name type="scientific">Streptococcus dysgalactiae subsp. dysgalactiae</name>
    <dbReference type="NCBI Taxonomy" id="99822"/>
    <lineage>
        <taxon>Bacteria</taxon>
        <taxon>Bacillati</taxon>
        <taxon>Bacillota</taxon>
        <taxon>Bacilli</taxon>
        <taxon>Lactobacillales</taxon>
        <taxon>Streptococcaceae</taxon>
        <taxon>Streptococcus</taxon>
    </lineage>
</organism>
<proteinExistence type="predicted"/>
<dbReference type="NCBIfam" id="TIGR04416">
    <property type="entry name" value="group_II_RT_mat"/>
    <property type="match status" value="1"/>
</dbReference>
<dbReference type="PROSITE" id="PS50878">
    <property type="entry name" value="RT_POL"/>
    <property type="match status" value="1"/>
</dbReference>
<evidence type="ECO:0000313" key="4">
    <source>
        <dbReference type="Proteomes" id="UP000254797"/>
    </source>
</evidence>
<dbReference type="RefSeq" id="WP_115245847.1">
    <property type="nucleotide sequence ID" value="NZ_UHFG01000004.1"/>
</dbReference>
<dbReference type="InterPro" id="IPR043502">
    <property type="entry name" value="DNA/RNA_pol_sf"/>
</dbReference>
<dbReference type="PANTHER" id="PTHR34047">
    <property type="entry name" value="NUCLEAR INTRON MATURASE 1, MITOCHONDRIAL-RELATED"/>
    <property type="match status" value="1"/>
</dbReference>
<evidence type="ECO:0000256" key="1">
    <source>
        <dbReference type="ARBA" id="ARBA00022763"/>
    </source>
</evidence>
<sequence length="603" mass="71638">MRNPQNVLNNLTKHSKDKNYQFERLYRLLYNKEMYLVAYQTIYANPGHMTPGVDELTIDDMSMARIDQLIDSLKDESYQPHPSRRTYIPKKNGKPRPLGIPSFDDKLLQQVIKMILEAIYEGQFESSSHGFRPNKSCHSALTQIQKTYTGVKWFIEGDIKSFFDNINHDVMIQILRERITDERFLRLIRKFLNAGYVEDWKFYKAYSGTPQGGIISPILANIYLDKFDKYMTDYVKNFCEGKYRKRTPEYRQNEIALGKARRTLECTSTENQCQEAIQRIRQLEKERVLIPHSDPMDSSFKRLTYTRYADDFICGVIGSKEEARRIKADIKDYLETVLKLELSEEKTLITNARDKARFLGYHLYIRQSKLAKRDSAGRLVRNYTGRLVLEVSIETIRDRLLSYGAMKMTYHRGHEVWKPTARYFMKDCDDLEILECYNAEIRGFYNYYCIANNSSILHRFKYIMEYSMYKTYATKYRTTKSHIIRKYKKDGHFRIQYIGRKGDTMTRYFYNGGFKRQKKSFLENDNVPNTAKYFSRTNLIDRLKAKRCEYCQATDSLLEIHHVRKLKDLKGKTFWERLMISRQRKTIALCKDCHKKLHYGKLD</sequence>
<evidence type="ECO:0000313" key="3">
    <source>
        <dbReference type="EMBL" id="SUN48592.1"/>
    </source>
</evidence>
<dbReference type="GO" id="GO:0003964">
    <property type="term" value="F:RNA-directed DNA polymerase activity"/>
    <property type="evidence" value="ECO:0007669"/>
    <property type="project" value="UniProtKB-KW"/>
</dbReference>
<keyword evidence="1" id="KW-0227">DNA damage</keyword>
<protein>
    <submittedName>
        <fullName evidence="3">Group II intron reverse transcriptase/maturase</fullName>
    </submittedName>
</protein>
<name>A0A380JVA6_STRDY</name>
<dbReference type="InterPro" id="IPR003615">
    <property type="entry name" value="HNH_nuc"/>
</dbReference>
<dbReference type="EMBL" id="UHFG01000004">
    <property type="protein sequence ID" value="SUN48592.1"/>
    <property type="molecule type" value="Genomic_DNA"/>
</dbReference>
<keyword evidence="3" id="KW-0548">Nucleotidyltransferase</keyword>
<dbReference type="CDD" id="cd01651">
    <property type="entry name" value="RT_G2_intron"/>
    <property type="match status" value="1"/>
</dbReference>
<dbReference type="Pfam" id="PF21368">
    <property type="entry name" value="AI2M-like_HNH"/>
    <property type="match status" value="1"/>
</dbReference>
<reference evidence="3 4" key="1">
    <citation type="submission" date="2018-06" db="EMBL/GenBank/DDBJ databases">
        <authorList>
            <consortium name="Pathogen Informatics"/>
            <person name="Doyle S."/>
        </authorList>
    </citation>
    <scope>NUCLEOTIDE SEQUENCE [LARGE SCALE GENOMIC DNA]</scope>
    <source>
        <strain evidence="3 4">NCTC4670</strain>
    </source>
</reference>
<evidence type="ECO:0000259" key="2">
    <source>
        <dbReference type="PROSITE" id="PS50878"/>
    </source>
</evidence>
<keyword evidence="3" id="KW-0808">Transferase</keyword>
<dbReference type="Pfam" id="PF01348">
    <property type="entry name" value="Intron_maturas2"/>
    <property type="match status" value="1"/>
</dbReference>
<dbReference type="Proteomes" id="UP000254797">
    <property type="component" value="Unassembled WGS sequence"/>
</dbReference>
<dbReference type="GO" id="GO:0006974">
    <property type="term" value="P:DNA damage response"/>
    <property type="evidence" value="ECO:0007669"/>
    <property type="project" value="UniProtKB-KW"/>
</dbReference>
<dbReference type="InterPro" id="IPR049030">
    <property type="entry name" value="AI2M-like_HNH"/>
</dbReference>
<gene>
    <name evidence="3" type="primary">ltrA_1</name>
    <name evidence="3" type="ORF">NCTC4670_00577</name>
</gene>
<feature type="domain" description="Reverse transcriptase" evidence="2">
    <location>
        <begin position="69"/>
        <end position="363"/>
    </location>
</feature>
<dbReference type="GO" id="GO:0006397">
    <property type="term" value="P:mRNA processing"/>
    <property type="evidence" value="ECO:0007669"/>
    <property type="project" value="InterPro"/>
</dbReference>
<dbReference type="Pfam" id="PF00078">
    <property type="entry name" value="RVT_1"/>
    <property type="match status" value="1"/>
</dbReference>
<dbReference type="CDD" id="cd00085">
    <property type="entry name" value="HNHc"/>
    <property type="match status" value="1"/>
</dbReference>
<dbReference type="SUPFAM" id="SSF56672">
    <property type="entry name" value="DNA/RNA polymerases"/>
    <property type="match status" value="1"/>
</dbReference>
<dbReference type="PANTHER" id="PTHR34047:SF8">
    <property type="entry name" value="PROTEIN YKFC"/>
    <property type="match status" value="1"/>
</dbReference>
<dbReference type="InterPro" id="IPR024937">
    <property type="entry name" value="Domain_X"/>
</dbReference>
<dbReference type="AlphaFoldDB" id="A0A380JVA6"/>
<accession>A0A380JVA6</accession>
<dbReference type="InterPro" id="IPR051083">
    <property type="entry name" value="GrpII_Intron_Splice-Mob/Def"/>
</dbReference>
<dbReference type="InterPro" id="IPR030931">
    <property type="entry name" value="Group_II_RT_mat"/>
</dbReference>